<dbReference type="STRING" id="915059.NH26_05265"/>
<comment type="caution">
    <text evidence="1">The sequence shown here is derived from an EMBL/GenBank/DDBJ whole genome shotgun (WGS) entry which is preliminary data.</text>
</comment>
<dbReference type="AlphaFoldDB" id="A0A1S1YXT5"/>
<protein>
    <submittedName>
        <fullName evidence="1">Uncharacterized protein</fullName>
    </submittedName>
</protein>
<name>A0A1S1YXT5_FLAPC</name>
<sequence length="83" mass="9443">MRYTLFLLLFFTFEVLQAQTYSSLSQLKHQQAILQQKQLEDSLLQMGEVPQLVSFVGGIVGVSKAHDFKRGKMMGVTINTLHK</sequence>
<keyword evidence="2" id="KW-1185">Reference proteome</keyword>
<gene>
    <name evidence="1" type="ORF">NH26_05265</name>
</gene>
<organism evidence="1 2">
    <name type="scientific">Flammeovirga pacifica</name>
    <dbReference type="NCBI Taxonomy" id="915059"/>
    <lineage>
        <taxon>Bacteria</taxon>
        <taxon>Pseudomonadati</taxon>
        <taxon>Bacteroidota</taxon>
        <taxon>Cytophagia</taxon>
        <taxon>Cytophagales</taxon>
        <taxon>Flammeovirgaceae</taxon>
        <taxon>Flammeovirga</taxon>
    </lineage>
</organism>
<accession>A0A1S1YXT5</accession>
<reference evidence="1 2" key="1">
    <citation type="journal article" date="2012" name="Int. J. Syst. Evol. Microbiol.">
        <title>Flammeovirga pacifica sp. nov., isolated from deep-sea sediment.</title>
        <authorList>
            <person name="Xu H."/>
            <person name="Fu Y."/>
            <person name="Yang N."/>
            <person name="Ding Z."/>
            <person name="Lai Q."/>
            <person name="Zeng R."/>
        </authorList>
    </citation>
    <scope>NUCLEOTIDE SEQUENCE [LARGE SCALE GENOMIC DNA]</scope>
    <source>
        <strain evidence="2">DSM 24597 / LMG 26175 / WPAGA1</strain>
    </source>
</reference>
<dbReference type="Proteomes" id="UP000179797">
    <property type="component" value="Unassembled WGS sequence"/>
</dbReference>
<dbReference type="RefSeq" id="WP_044219326.1">
    <property type="nucleotide sequence ID" value="NZ_JRYR02000001.1"/>
</dbReference>
<proteinExistence type="predicted"/>
<evidence type="ECO:0000313" key="1">
    <source>
        <dbReference type="EMBL" id="OHX65800.1"/>
    </source>
</evidence>
<evidence type="ECO:0000313" key="2">
    <source>
        <dbReference type="Proteomes" id="UP000179797"/>
    </source>
</evidence>
<dbReference type="EMBL" id="JRYR02000001">
    <property type="protein sequence ID" value="OHX65800.1"/>
    <property type="molecule type" value="Genomic_DNA"/>
</dbReference>